<protein>
    <recommendedName>
        <fullName evidence="1">FH2 domain-containing protein</fullName>
    </recommendedName>
</protein>
<accession>A0A087TVW2</accession>
<reference evidence="2 3" key="1">
    <citation type="submission" date="2013-11" db="EMBL/GenBank/DDBJ databases">
        <title>Genome sequencing of Stegodyphus mimosarum.</title>
        <authorList>
            <person name="Bechsgaard J."/>
        </authorList>
    </citation>
    <scope>NUCLEOTIDE SEQUENCE [LARGE SCALE GENOMIC DNA]</scope>
</reference>
<organism evidence="2 3">
    <name type="scientific">Stegodyphus mimosarum</name>
    <name type="common">African social velvet spider</name>
    <dbReference type="NCBI Taxonomy" id="407821"/>
    <lineage>
        <taxon>Eukaryota</taxon>
        <taxon>Metazoa</taxon>
        <taxon>Ecdysozoa</taxon>
        <taxon>Arthropoda</taxon>
        <taxon>Chelicerata</taxon>
        <taxon>Arachnida</taxon>
        <taxon>Araneae</taxon>
        <taxon>Araneomorphae</taxon>
        <taxon>Entelegynae</taxon>
        <taxon>Eresoidea</taxon>
        <taxon>Eresidae</taxon>
        <taxon>Stegodyphus</taxon>
    </lineage>
</organism>
<gene>
    <name evidence="2" type="ORF">X975_24580</name>
</gene>
<evidence type="ECO:0000313" key="3">
    <source>
        <dbReference type="Proteomes" id="UP000054359"/>
    </source>
</evidence>
<dbReference type="OrthoDB" id="26518at2759"/>
<feature type="domain" description="FH2" evidence="1">
    <location>
        <begin position="1"/>
        <end position="44"/>
    </location>
</feature>
<dbReference type="InterPro" id="IPR015425">
    <property type="entry name" value="FH2_Formin"/>
</dbReference>
<dbReference type="PROSITE" id="PS51444">
    <property type="entry name" value="FH2"/>
    <property type="match status" value="1"/>
</dbReference>
<proteinExistence type="predicted"/>
<name>A0A087TVW2_STEMI</name>
<dbReference type="Proteomes" id="UP000054359">
    <property type="component" value="Unassembled WGS sequence"/>
</dbReference>
<evidence type="ECO:0000259" key="1">
    <source>
        <dbReference type="PROSITE" id="PS51444"/>
    </source>
</evidence>
<feature type="non-terminal residue" evidence="2">
    <location>
        <position position="44"/>
    </location>
</feature>
<keyword evidence="3" id="KW-1185">Reference proteome</keyword>
<sequence>MLLLEEFPTTVLTLHEAIQNILDACYELLKNKGLKNFFRLVLIT</sequence>
<dbReference type="EMBL" id="KK116998">
    <property type="protein sequence ID" value="KFM69251.1"/>
    <property type="molecule type" value="Genomic_DNA"/>
</dbReference>
<dbReference type="SUPFAM" id="SSF101447">
    <property type="entry name" value="Formin homology 2 domain (FH2 domain)"/>
    <property type="match status" value="1"/>
</dbReference>
<evidence type="ECO:0000313" key="2">
    <source>
        <dbReference type="EMBL" id="KFM69251.1"/>
    </source>
</evidence>
<dbReference type="AlphaFoldDB" id="A0A087TVW2"/>